<proteinExistence type="predicted"/>
<dbReference type="InterPro" id="IPR052529">
    <property type="entry name" value="Bact_Transport_Assoc"/>
</dbReference>
<evidence type="ECO:0000256" key="1">
    <source>
        <dbReference type="SAM" id="Phobius"/>
    </source>
</evidence>
<feature type="transmembrane region" description="Helical" evidence="1">
    <location>
        <begin position="290"/>
        <end position="312"/>
    </location>
</feature>
<dbReference type="Proteomes" id="UP000524893">
    <property type="component" value="Unassembled WGS sequence"/>
</dbReference>
<feature type="transmembrane region" description="Helical" evidence="1">
    <location>
        <begin position="13"/>
        <end position="31"/>
    </location>
</feature>
<feature type="transmembrane region" description="Helical" evidence="1">
    <location>
        <begin position="266"/>
        <end position="284"/>
    </location>
</feature>
<gene>
    <name evidence="3" type="ORF">HR081_11260</name>
</gene>
<feature type="transmembrane region" description="Helical" evidence="1">
    <location>
        <begin position="52"/>
        <end position="71"/>
    </location>
</feature>
<feature type="transmembrane region" description="Helical" evidence="1">
    <location>
        <begin position="226"/>
        <end position="246"/>
    </location>
</feature>
<keyword evidence="1" id="KW-0472">Membrane</keyword>
<keyword evidence="1" id="KW-1133">Transmembrane helix</keyword>
<dbReference type="PANTHER" id="PTHR30590">
    <property type="entry name" value="INNER MEMBRANE PROTEIN"/>
    <property type="match status" value="1"/>
</dbReference>
<evidence type="ECO:0000259" key="2">
    <source>
        <dbReference type="Pfam" id="PF04235"/>
    </source>
</evidence>
<dbReference type="AlphaFoldDB" id="A0A9X0PGL0"/>
<keyword evidence="1" id="KW-0812">Transmembrane</keyword>
<protein>
    <submittedName>
        <fullName evidence="3">DUF418 domain-containing protein</fullName>
    </submittedName>
</protein>
<evidence type="ECO:0000313" key="3">
    <source>
        <dbReference type="EMBL" id="MBA8777447.1"/>
    </source>
</evidence>
<dbReference type="InterPro" id="IPR007349">
    <property type="entry name" value="DUF418"/>
</dbReference>
<feature type="transmembrane region" description="Helical" evidence="1">
    <location>
        <begin position="177"/>
        <end position="196"/>
    </location>
</feature>
<evidence type="ECO:0000313" key="4">
    <source>
        <dbReference type="Proteomes" id="UP000524893"/>
    </source>
</evidence>
<feature type="transmembrane region" description="Helical" evidence="1">
    <location>
        <begin position="109"/>
        <end position="125"/>
    </location>
</feature>
<name>A0A9X0PGL0_9STAP</name>
<feature type="transmembrane region" description="Helical" evidence="1">
    <location>
        <begin position="131"/>
        <end position="157"/>
    </location>
</feature>
<accession>A0A9X0PGL0</accession>
<comment type="caution">
    <text evidence="3">The sequence shown here is derived from an EMBL/GenBank/DDBJ whole genome shotgun (WGS) entry which is preliminary data.</text>
</comment>
<organism evidence="3 4">
    <name type="scientific">Staphylococcus coagulans</name>
    <dbReference type="NCBI Taxonomy" id="74706"/>
    <lineage>
        <taxon>Bacteria</taxon>
        <taxon>Bacillati</taxon>
        <taxon>Bacillota</taxon>
        <taxon>Bacilli</taxon>
        <taxon>Bacillales</taxon>
        <taxon>Staphylococcaceae</taxon>
        <taxon>Staphylococcus</taxon>
    </lineage>
</organism>
<dbReference type="EMBL" id="JABTCN010000051">
    <property type="protein sequence ID" value="MBA8777447.1"/>
    <property type="molecule type" value="Genomic_DNA"/>
</dbReference>
<dbReference type="PANTHER" id="PTHR30590:SF3">
    <property type="entry name" value="HYPOTHETICAL MEMBRANE SPANNING PROTEIN"/>
    <property type="match status" value="1"/>
</dbReference>
<dbReference type="Pfam" id="PF04235">
    <property type="entry name" value="DUF418"/>
    <property type="match status" value="1"/>
</dbReference>
<feature type="transmembrane region" description="Helical" evidence="1">
    <location>
        <begin position="83"/>
        <end position="102"/>
    </location>
</feature>
<reference evidence="3 4" key="1">
    <citation type="journal article" date="2020" name="Access Microbiol">
        <title>Isolation and genome sequencing of Staphylococcus schleiferi subspecies coagulans from Antarctic seals.</title>
        <authorList>
            <person name="Foster G."/>
            <person name="Robb A."/>
            <person name="Paterson G.K."/>
        </authorList>
    </citation>
    <scope>NUCLEOTIDE SEQUENCE [LARGE SCALE GENOMIC DNA]</scope>
    <source>
        <strain evidence="3 4">M615/02/4</strain>
    </source>
</reference>
<sequence>MEPTKKRIELLDYMRGFALLGIIFANIIPILKIQGFHGQIDIDYMKYLNILVEAKFFSIFSLLFGIGFYIFFNSAKCKDVNPYFLYLRRILFLLLLGIIHQIFQPGEALLFYAIIGLPLLLFTFVNKKLNLVIGLALLFVALFGGNKIAFVPGLFILGYTIGQFDLHKNIYNRPKSLIVALLLSFGGFIISMVVLHQHNVLPTYELAKSQISLNAYVEKYNTFSDLIVFTAPFISLFYVLLLTYLLQYDTVKKILLPLKYYGQMALTNYLMNTLLIIVAGQFLTLTFAQTGIACLVILIVQMIFSMIWLRFFKYGPIEYILRVATYLQFFSIKRSQ</sequence>
<feature type="domain" description="DUF418" evidence="2">
    <location>
        <begin position="215"/>
        <end position="327"/>
    </location>
</feature>
<dbReference type="RefSeq" id="WP_182281239.1">
    <property type="nucleotide sequence ID" value="NZ_JABTCN010000051.1"/>
</dbReference>